<reference evidence="2 3" key="1">
    <citation type="submission" date="2020-03" db="EMBL/GenBank/DDBJ databases">
        <title>Dissostichus mawsoni Genome sequencing and assembly.</title>
        <authorList>
            <person name="Park H."/>
        </authorList>
    </citation>
    <scope>NUCLEOTIDE SEQUENCE [LARGE SCALE GENOMIC DNA]</scope>
    <source>
        <strain evidence="2">DM0001</strain>
        <tissue evidence="2">Muscle</tissue>
    </source>
</reference>
<evidence type="ECO:0000313" key="2">
    <source>
        <dbReference type="EMBL" id="KAF3856629.1"/>
    </source>
</evidence>
<dbReference type="EMBL" id="JAAKFY010000006">
    <property type="protein sequence ID" value="KAF3856629.1"/>
    <property type="molecule type" value="Genomic_DNA"/>
</dbReference>
<sequence length="63" mass="6634">MSIHIRPLFLSSHSQSRPLPLSPPLRRSSSSTTTPPRPPPPPPTSLTPTEGAKSPGAGPEDLD</sequence>
<dbReference type="AlphaFoldDB" id="A0A7J5Z6A8"/>
<name>A0A7J5Z6A8_DISMA</name>
<proteinExistence type="predicted"/>
<accession>A0A7J5Z6A8</accession>
<comment type="caution">
    <text evidence="2">The sequence shown here is derived from an EMBL/GenBank/DDBJ whole genome shotgun (WGS) entry which is preliminary data.</text>
</comment>
<feature type="region of interest" description="Disordered" evidence="1">
    <location>
        <begin position="1"/>
        <end position="63"/>
    </location>
</feature>
<feature type="compositionally biased region" description="Low complexity" evidence="1">
    <location>
        <begin position="16"/>
        <end position="34"/>
    </location>
</feature>
<protein>
    <submittedName>
        <fullName evidence="2">Uncharacterized protein</fullName>
    </submittedName>
</protein>
<dbReference type="Proteomes" id="UP000518266">
    <property type="component" value="Unassembled WGS sequence"/>
</dbReference>
<evidence type="ECO:0000313" key="3">
    <source>
        <dbReference type="Proteomes" id="UP000518266"/>
    </source>
</evidence>
<gene>
    <name evidence="2" type="ORF">F7725_017352</name>
</gene>
<feature type="compositionally biased region" description="Pro residues" evidence="1">
    <location>
        <begin position="35"/>
        <end position="45"/>
    </location>
</feature>
<evidence type="ECO:0000256" key="1">
    <source>
        <dbReference type="SAM" id="MobiDB-lite"/>
    </source>
</evidence>
<keyword evidence="3" id="KW-1185">Reference proteome</keyword>
<organism evidence="2 3">
    <name type="scientific">Dissostichus mawsoni</name>
    <name type="common">Antarctic cod</name>
    <dbReference type="NCBI Taxonomy" id="36200"/>
    <lineage>
        <taxon>Eukaryota</taxon>
        <taxon>Metazoa</taxon>
        <taxon>Chordata</taxon>
        <taxon>Craniata</taxon>
        <taxon>Vertebrata</taxon>
        <taxon>Euteleostomi</taxon>
        <taxon>Actinopterygii</taxon>
        <taxon>Neopterygii</taxon>
        <taxon>Teleostei</taxon>
        <taxon>Neoteleostei</taxon>
        <taxon>Acanthomorphata</taxon>
        <taxon>Eupercaria</taxon>
        <taxon>Perciformes</taxon>
        <taxon>Notothenioidei</taxon>
        <taxon>Nototheniidae</taxon>
        <taxon>Dissostichus</taxon>
    </lineage>
</organism>